<reference evidence="2" key="1">
    <citation type="submission" date="2010-08" db="EMBL/GenBank/DDBJ databases">
        <authorList>
            <consortium name="Caenorhabditis japonica Sequencing Consortium"/>
            <person name="Wilson R.K."/>
        </authorList>
    </citation>
    <scope>NUCLEOTIDE SEQUENCE [LARGE SCALE GENOMIC DNA]</scope>
    <source>
        <strain evidence="2">DF5081</strain>
    </source>
</reference>
<dbReference type="EnsemblMetazoa" id="CJA36302.1">
    <property type="protein sequence ID" value="CJA36302.1"/>
    <property type="gene ID" value="WBGene00212149"/>
</dbReference>
<sequence length="68" mass="7816">MQLAPKWPTPAKFVPSFTYYSPFHKYSAPLKVFCLGTPGQNCSTPEITFVPEDIHEADRCMKKWLLQP</sequence>
<reference evidence="1" key="2">
    <citation type="submission" date="2022-06" db="UniProtKB">
        <authorList>
            <consortium name="EnsemblMetazoa"/>
        </authorList>
    </citation>
    <scope>IDENTIFICATION</scope>
    <source>
        <strain evidence="1">DF5081</strain>
    </source>
</reference>
<keyword evidence="2" id="KW-1185">Reference proteome</keyword>
<evidence type="ECO:0000313" key="2">
    <source>
        <dbReference type="Proteomes" id="UP000005237"/>
    </source>
</evidence>
<evidence type="ECO:0000313" key="1">
    <source>
        <dbReference type="EnsemblMetazoa" id="CJA36302.1"/>
    </source>
</evidence>
<proteinExistence type="predicted"/>
<dbReference type="AlphaFoldDB" id="A0A8R1IHF5"/>
<protein>
    <submittedName>
        <fullName evidence="1">Uncharacterized protein</fullName>
    </submittedName>
</protein>
<dbReference type="Proteomes" id="UP000005237">
    <property type="component" value="Unassembled WGS sequence"/>
</dbReference>
<name>A0A8R1IHF5_CAEJA</name>
<organism evidence="1 2">
    <name type="scientific">Caenorhabditis japonica</name>
    <dbReference type="NCBI Taxonomy" id="281687"/>
    <lineage>
        <taxon>Eukaryota</taxon>
        <taxon>Metazoa</taxon>
        <taxon>Ecdysozoa</taxon>
        <taxon>Nematoda</taxon>
        <taxon>Chromadorea</taxon>
        <taxon>Rhabditida</taxon>
        <taxon>Rhabditina</taxon>
        <taxon>Rhabditomorpha</taxon>
        <taxon>Rhabditoidea</taxon>
        <taxon>Rhabditidae</taxon>
        <taxon>Peloderinae</taxon>
        <taxon>Caenorhabditis</taxon>
    </lineage>
</organism>
<accession>A0A8R1IHF5</accession>